<proteinExistence type="predicted"/>
<dbReference type="Pfam" id="PF11964">
    <property type="entry name" value="SpoIIAA-like"/>
    <property type="match status" value="1"/>
</dbReference>
<dbReference type="InterPro" id="IPR036513">
    <property type="entry name" value="STAS_dom_sf"/>
</dbReference>
<accession>A0A2U1EVN5</accession>
<comment type="caution">
    <text evidence="1">The sequence shown here is derived from an EMBL/GenBank/DDBJ whole genome shotgun (WGS) entry which is preliminary data.</text>
</comment>
<dbReference type="RefSeq" id="WP_165825924.1">
    <property type="nucleotide sequence ID" value="NZ_QEKW01000019.1"/>
</dbReference>
<protein>
    <submittedName>
        <fullName evidence="1">SpoIIAA-like protein</fullName>
    </submittedName>
</protein>
<reference evidence="1 2" key="1">
    <citation type="submission" date="2018-04" db="EMBL/GenBank/DDBJ databases">
        <title>Genomic Encyclopedia of Type Strains, Phase IV (KMG-IV): sequencing the most valuable type-strain genomes for metagenomic binning, comparative biology and taxonomic classification.</title>
        <authorList>
            <person name="Goeker M."/>
        </authorList>
    </citation>
    <scope>NUCLEOTIDE SEQUENCE [LARGE SCALE GENOMIC DNA]</scope>
    <source>
        <strain evidence="1 2">DSM 45771</strain>
    </source>
</reference>
<keyword evidence="2" id="KW-1185">Reference proteome</keyword>
<sequence>MITSARLADSAVVDVRVDGRIDGEAMTELRDVLRRTADEAGHVDVLLHIVDVGLVTPTAVWEDLRLAGELDRIRRIAVLVEPGWTARLARAEDAVLSSVEIETFHPTEDDEAMRWLRGGTGARATADDLEGRMRGR</sequence>
<dbReference type="Gene3D" id="3.40.50.10600">
    <property type="entry name" value="SpoIIaa-like domains"/>
    <property type="match status" value="1"/>
</dbReference>
<dbReference type="InterPro" id="IPR021866">
    <property type="entry name" value="SpoIIAA-like"/>
</dbReference>
<dbReference type="SUPFAM" id="SSF52091">
    <property type="entry name" value="SpoIIaa-like"/>
    <property type="match status" value="1"/>
</dbReference>
<gene>
    <name evidence="1" type="ORF">C8D89_11980</name>
</gene>
<dbReference type="Proteomes" id="UP000245639">
    <property type="component" value="Unassembled WGS sequence"/>
</dbReference>
<dbReference type="AlphaFoldDB" id="A0A2U1EVN5"/>
<evidence type="ECO:0000313" key="2">
    <source>
        <dbReference type="Proteomes" id="UP000245639"/>
    </source>
</evidence>
<name>A0A2U1EVN5_9PSEU</name>
<dbReference type="InterPro" id="IPR038396">
    <property type="entry name" value="SpoIIAA-like_sf"/>
</dbReference>
<organism evidence="1 2">
    <name type="scientific">Actinomycetospora cinnamomea</name>
    <dbReference type="NCBI Taxonomy" id="663609"/>
    <lineage>
        <taxon>Bacteria</taxon>
        <taxon>Bacillati</taxon>
        <taxon>Actinomycetota</taxon>
        <taxon>Actinomycetes</taxon>
        <taxon>Pseudonocardiales</taxon>
        <taxon>Pseudonocardiaceae</taxon>
        <taxon>Actinomycetospora</taxon>
    </lineage>
</organism>
<dbReference type="EMBL" id="QEKW01000019">
    <property type="protein sequence ID" value="PVZ03971.1"/>
    <property type="molecule type" value="Genomic_DNA"/>
</dbReference>
<evidence type="ECO:0000313" key="1">
    <source>
        <dbReference type="EMBL" id="PVZ03971.1"/>
    </source>
</evidence>